<evidence type="ECO:0000313" key="3">
    <source>
        <dbReference type="EMBL" id="GAA1923004.1"/>
    </source>
</evidence>
<feature type="signal peptide" evidence="2">
    <location>
        <begin position="1"/>
        <end position="19"/>
    </location>
</feature>
<organism evidence="3 4">
    <name type="scientific">Nocardioides lentus</name>
    <dbReference type="NCBI Taxonomy" id="338077"/>
    <lineage>
        <taxon>Bacteria</taxon>
        <taxon>Bacillati</taxon>
        <taxon>Actinomycetota</taxon>
        <taxon>Actinomycetes</taxon>
        <taxon>Propionibacteriales</taxon>
        <taxon>Nocardioidaceae</taxon>
        <taxon>Nocardioides</taxon>
    </lineage>
</organism>
<dbReference type="Proteomes" id="UP001501612">
    <property type="component" value="Unassembled WGS sequence"/>
</dbReference>
<sequence>MTGLTSVLLTLVPSLTALAEPTLPAVVLALVVAALCWQGTSVRLAHGHLAVLAPRTSYDDRSRARGRVTDTVHHPLRPRAPGLA</sequence>
<keyword evidence="2" id="KW-0732">Signal</keyword>
<evidence type="ECO:0000256" key="2">
    <source>
        <dbReference type="SAM" id="SignalP"/>
    </source>
</evidence>
<proteinExistence type="predicted"/>
<feature type="region of interest" description="Disordered" evidence="1">
    <location>
        <begin position="58"/>
        <end position="84"/>
    </location>
</feature>
<keyword evidence="4" id="KW-1185">Reference proteome</keyword>
<accession>A0ABP5AXV3</accession>
<name>A0ABP5AXV3_9ACTN</name>
<feature type="chain" id="PRO_5046217159" evidence="2">
    <location>
        <begin position="20"/>
        <end position="84"/>
    </location>
</feature>
<evidence type="ECO:0000256" key="1">
    <source>
        <dbReference type="SAM" id="MobiDB-lite"/>
    </source>
</evidence>
<reference evidence="4" key="1">
    <citation type="journal article" date="2019" name="Int. J. Syst. Evol. Microbiol.">
        <title>The Global Catalogue of Microorganisms (GCM) 10K type strain sequencing project: providing services to taxonomists for standard genome sequencing and annotation.</title>
        <authorList>
            <consortium name="The Broad Institute Genomics Platform"/>
            <consortium name="The Broad Institute Genome Sequencing Center for Infectious Disease"/>
            <person name="Wu L."/>
            <person name="Ma J."/>
        </authorList>
    </citation>
    <scope>NUCLEOTIDE SEQUENCE [LARGE SCALE GENOMIC DNA]</scope>
    <source>
        <strain evidence="4">JCM 14046</strain>
    </source>
</reference>
<protein>
    <submittedName>
        <fullName evidence="3">Uncharacterized protein</fullName>
    </submittedName>
</protein>
<feature type="compositionally biased region" description="Basic and acidic residues" evidence="1">
    <location>
        <begin position="58"/>
        <end position="73"/>
    </location>
</feature>
<evidence type="ECO:0000313" key="4">
    <source>
        <dbReference type="Proteomes" id="UP001501612"/>
    </source>
</evidence>
<comment type="caution">
    <text evidence="3">The sequence shown here is derived from an EMBL/GenBank/DDBJ whole genome shotgun (WGS) entry which is preliminary data.</text>
</comment>
<gene>
    <name evidence="3" type="ORF">GCM10009737_25760</name>
</gene>
<dbReference type="EMBL" id="BAAAMY010000005">
    <property type="protein sequence ID" value="GAA1923004.1"/>
    <property type="molecule type" value="Genomic_DNA"/>
</dbReference>
<dbReference type="RefSeq" id="WP_344007816.1">
    <property type="nucleotide sequence ID" value="NZ_BAAAMY010000005.1"/>
</dbReference>